<dbReference type="PANTHER" id="PTHR43065:SF49">
    <property type="entry name" value="HISTIDINE KINASE"/>
    <property type="match status" value="1"/>
</dbReference>
<dbReference type="SMART" id="SM00086">
    <property type="entry name" value="PAC"/>
    <property type="match status" value="1"/>
</dbReference>
<dbReference type="EMBL" id="FWFR01000001">
    <property type="protein sequence ID" value="SLN12571.1"/>
    <property type="molecule type" value="Genomic_DNA"/>
</dbReference>
<dbReference type="SUPFAM" id="SSF47384">
    <property type="entry name" value="Homodimeric domain of signal transducing histidine kinase"/>
    <property type="match status" value="1"/>
</dbReference>
<dbReference type="CDD" id="cd00082">
    <property type="entry name" value="HisKA"/>
    <property type="match status" value="1"/>
</dbReference>
<accession>A0A1Y5RB53</accession>
<evidence type="ECO:0000259" key="7">
    <source>
        <dbReference type="PROSITE" id="PS50112"/>
    </source>
</evidence>
<reference evidence="9 10" key="1">
    <citation type="submission" date="2017-03" db="EMBL/GenBank/DDBJ databases">
        <authorList>
            <person name="Afonso C.L."/>
            <person name="Miller P.J."/>
            <person name="Scott M.A."/>
            <person name="Spackman E."/>
            <person name="Goraichik I."/>
            <person name="Dimitrov K.M."/>
            <person name="Suarez D.L."/>
            <person name="Swayne D.E."/>
        </authorList>
    </citation>
    <scope>NUCLEOTIDE SEQUENCE [LARGE SCALE GENOMIC DNA]</scope>
    <source>
        <strain evidence="9 10">CECT 7691</strain>
    </source>
</reference>
<dbReference type="SMART" id="SM00387">
    <property type="entry name" value="HATPase_c"/>
    <property type="match status" value="1"/>
</dbReference>
<dbReference type="AlphaFoldDB" id="A0A1Y5RB53"/>
<feature type="domain" description="Histidine kinase" evidence="6">
    <location>
        <begin position="507"/>
        <end position="730"/>
    </location>
</feature>
<dbReference type="InterPro" id="IPR036097">
    <property type="entry name" value="HisK_dim/P_sf"/>
</dbReference>
<dbReference type="SUPFAM" id="SSF55785">
    <property type="entry name" value="PYP-like sensor domain (PAS domain)"/>
    <property type="match status" value="1"/>
</dbReference>
<dbReference type="InParanoid" id="A0A1Y5RB53"/>
<evidence type="ECO:0000256" key="3">
    <source>
        <dbReference type="ARBA" id="ARBA00022553"/>
    </source>
</evidence>
<dbReference type="InterPro" id="IPR003661">
    <property type="entry name" value="HisK_dim/P_dom"/>
</dbReference>
<dbReference type="EC" id="2.7.13.3" evidence="2"/>
<dbReference type="PROSITE" id="PS50109">
    <property type="entry name" value="HIS_KIN"/>
    <property type="match status" value="1"/>
</dbReference>
<dbReference type="SMART" id="SM00091">
    <property type="entry name" value="PAS"/>
    <property type="match status" value="1"/>
</dbReference>
<dbReference type="InterPro" id="IPR036890">
    <property type="entry name" value="HATPase_C_sf"/>
</dbReference>
<sequence>MPAEQDVATGRGVERRRWKPIGIRTVLFSIMLASVVSTCLGIVGFLGIVLYQVGVARVDQILEDRQLTQNKILQAHLHNATTVLQGMYRGMATEPVVIDLEGHPSWSSLFADWSGTLRKSGVAFIRLVDGDGRDRGGFGTRPVLPPIPILPDRVGIANGVWSPAFDQSTSEVYAVFRARITDHGVGGSTDSSLLTMTMGLPIDKSLLREIADALRAESVMVVFAGQAGARIGPDIPDFQQVERTTTLDWGDRSLTARLSVKGIPGLAGIDTITVIPAFALRVLLDKGAVVVLLPFIFLSGFGIVGFLLLRRFVTLPAKHLREFARAIVRSGSGEVYKPGPVVEFNDVGRALSDTVRALAESEQRFRDFAAAASDWLWEADEGGRFTYVSRNAQPIFGTAARGALGRTMFEIAVDDQDTAEWQRYRERLRQRRSFRDLVFQYDSGDGRVHHIRASGRPVHDRNGNFRGYRGTGSDVTEETESKRRAEAAEKALRESREIETLGALTGGVAHDYNNMLGVIIGNLELLQDERPDNEEIQAAIEPALRAANRATEMTQRLLAFGRRQNLAPQRIDIASALREVEPLLRQGLGARHDLSIETEPDLWPCRIDPNQFEHMLVGLVVNGRDAMPLGGTLLIRAANRGSMRHEADGTTEPDEGDFVCLSIADSGRGIPQDEIERIFEPYFTTKGRSGHRGLGLSMVHGFVKQSGGHLTVESEVGRGSRFDIYLPRAA</sequence>
<name>A0A1Y5RB53_9PROT</name>
<dbReference type="PROSITE" id="PS50113">
    <property type="entry name" value="PAC"/>
    <property type="match status" value="1"/>
</dbReference>
<evidence type="ECO:0000256" key="5">
    <source>
        <dbReference type="SAM" id="Phobius"/>
    </source>
</evidence>
<feature type="transmembrane region" description="Helical" evidence="5">
    <location>
        <begin position="289"/>
        <end position="309"/>
    </location>
</feature>
<organism evidence="9 10">
    <name type="scientific">Oceanibacterium hippocampi</name>
    <dbReference type="NCBI Taxonomy" id="745714"/>
    <lineage>
        <taxon>Bacteria</taxon>
        <taxon>Pseudomonadati</taxon>
        <taxon>Pseudomonadota</taxon>
        <taxon>Alphaproteobacteria</taxon>
        <taxon>Sneathiellales</taxon>
        <taxon>Sneathiellaceae</taxon>
        <taxon>Oceanibacterium</taxon>
    </lineage>
</organism>
<dbReference type="SUPFAM" id="SSF55874">
    <property type="entry name" value="ATPase domain of HSP90 chaperone/DNA topoisomerase II/histidine kinase"/>
    <property type="match status" value="1"/>
</dbReference>
<gene>
    <name evidence="9" type="ORF">OCH7691_00166</name>
</gene>
<dbReference type="InterPro" id="IPR001610">
    <property type="entry name" value="PAC"/>
</dbReference>
<evidence type="ECO:0000313" key="9">
    <source>
        <dbReference type="EMBL" id="SLN12571.1"/>
    </source>
</evidence>
<evidence type="ECO:0000256" key="4">
    <source>
        <dbReference type="SAM" id="MobiDB-lite"/>
    </source>
</evidence>
<feature type="transmembrane region" description="Helical" evidence="5">
    <location>
        <begin position="26"/>
        <end position="51"/>
    </location>
</feature>
<dbReference type="Gene3D" id="3.30.565.10">
    <property type="entry name" value="Histidine kinase-like ATPase, C-terminal domain"/>
    <property type="match status" value="1"/>
</dbReference>
<dbReference type="Pfam" id="PF08448">
    <property type="entry name" value="PAS_4"/>
    <property type="match status" value="1"/>
</dbReference>
<dbReference type="NCBIfam" id="TIGR00229">
    <property type="entry name" value="sensory_box"/>
    <property type="match status" value="1"/>
</dbReference>
<feature type="region of interest" description="Disordered" evidence="4">
    <location>
        <begin position="454"/>
        <end position="480"/>
    </location>
</feature>
<dbReference type="InterPro" id="IPR000014">
    <property type="entry name" value="PAS"/>
</dbReference>
<keyword evidence="5" id="KW-1133">Transmembrane helix</keyword>
<feature type="domain" description="PAC" evidence="8">
    <location>
        <begin position="435"/>
        <end position="487"/>
    </location>
</feature>
<dbReference type="RefSeq" id="WP_085881533.1">
    <property type="nucleotide sequence ID" value="NZ_FWFR01000001.1"/>
</dbReference>
<dbReference type="Gene3D" id="3.30.450.20">
    <property type="entry name" value="PAS domain"/>
    <property type="match status" value="1"/>
</dbReference>
<evidence type="ECO:0000259" key="6">
    <source>
        <dbReference type="PROSITE" id="PS50109"/>
    </source>
</evidence>
<proteinExistence type="predicted"/>
<dbReference type="SMART" id="SM00388">
    <property type="entry name" value="HisKA"/>
    <property type="match status" value="1"/>
</dbReference>
<keyword evidence="5" id="KW-0472">Membrane</keyword>
<keyword evidence="5" id="KW-0812">Transmembrane</keyword>
<feature type="domain" description="PAS" evidence="7">
    <location>
        <begin position="361"/>
        <end position="432"/>
    </location>
</feature>
<evidence type="ECO:0000259" key="8">
    <source>
        <dbReference type="PROSITE" id="PS50113"/>
    </source>
</evidence>
<dbReference type="InterPro" id="IPR003594">
    <property type="entry name" value="HATPase_dom"/>
</dbReference>
<evidence type="ECO:0000313" key="10">
    <source>
        <dbReference type="Proteomes" id="UP000193200"/>
    </source>
</evidence>
<dbReference type="Pfam" id="PF02518">
    <property type="entry name" value="HATPase_c"/>
    <property type="match status" value="1"/>
</dbReference>
<dbReference type="InterPro" id="IPR000700">
    <property type="entry name" value="PAS-assoc_C"/>
</dbReference>
<keyword evidence="10" id="KW-1185">Reference proteome</keyword>
<dbReference type="Pfam" id="PF00512">
    <property type="entry name" value="HisKA"/>
    <property type="match status" value="1"/>
</dbReference>
<protein>
    <recommendedName>
        <fullName evidence="2">histidine kinase</fullName>
        <ecNumber evidence="2">2.7.13.3</ecNumber>
    </recommendedName>
</protein>
<evidence type="ECO:0000256" key="2">
    <source>
        <dbReference type="ARBA" id="ARBA00012438"/>
    </source>
</evidence>
<dbReference type="CDD" id="cd00130">
    <property type="entry name" value="PAS"/>
    <property type="match status" value="1"/>
</dbReference>
<dbReference type="OrthoDB" id="9789238at2"/>
<dbReference type="InterPro" id="IPR005467">
    <property type="entry name" value="His_kinase_dom"/>
</dbReference>
<dbReference type="PANTHER" id="PTHR43065">
    <property type="entry name" value="SENSOR HISTIDINE KINASE"/>
    <property type="match status" value="1"/>
</dbReference>
<dbReference type="PROSITE" id="PS50112">
    <property type="entry name" value="PAS"/>
    <property type="match status" value="1"/>
</dbReference>
<dbReference type="GO" id="GO:0000155">
    <property type="term" value="F:phosphorelay sensor kinase activity"/>
    <property type="evidence" value="ECO:0007669"/>
    <property type="project" value="InterPro"/>
</dbReference>
<evidence type="ECO:0000256" key="1">
    <source>
        <dbReference type="ARBA" id="ARBA00000085"/>
    </source>
</evidence>
<keyword evidence="3" id="KW-0597">Phosphoprotein</keyword>
<dbReference type="Proteomes" id="UP000193200">
    <property type="component" value="Unassembled WGS sequence"/>
</dbReference>
<comment type="catalytic activity">
    <reaction evidence="1">
        <text>ATP + protein L-histidine = ADP + protein N-phospho-L-histidine.</text>
        <dbReference type="EC" id="2.7.13.3"/>
    </reaction>
</comment>
<dbReference type="InterPro" id="IPR004358">
    <property type="entry name" value="Sig_transdc_His_kin-like_C"/>
</dbReference>
<dbReference type="Gene3D" id="1.10.287.130">
    <property type="match status" value="1"/>
</dbReference>
<dbReference type="InterPro" id="IPR035965">
    <property type="entry name" value="PAS-like_dom_sf"/>
</dbReference>
<dbReference type="PRINTS" id="PR00344">
    <property type="entry name" value="BCTRLSENSOR"/>
</dbReference>
<dbReference type="InterPro" id="IPR013656">
    <property type="entry name" value="PAS_4"/>
</dbReference>